<protein>
    <submittedName>
        <fullName evidence="1">Uncharacterized protein</fullName>
    </submittedName>
</protein>
<accession>A0A8S5NNP1</accession>
<organism evidence="1">
    <name type="scientific">Myoviridae sp. ctSGm32</name>
    <dbReference type="NCBI Taxonomy" id="2826653"/>
    <lineage>
        <taxon>Viruses</taxon>
        <taxon>Duplodnaviria</taxon>
        <taxon>Heunggongvirae</taxon>
        <taxon>Uroviricota</taxon>
        <taxon>Caudoviricetes</taxon>
    </lineage>
</organism>
<name>A0A8S5NNP1_9CAUD</name>
<evidence type="ECO:0000313" key="1">
    <source>
        <dbReference type="EMBL" id="DAD95980.1"/>
    </source>
</evidence>
<dbReference type="EMBL" id="BK015207">
    <property type="protein sequence ID" value="DAD95980.1"/>
    <property type="molecule type" value="Genomic_DNA"/>
</dbReference>
<sequence>MAVKEIKPVKVKFNSIEKLTFEAATAAADGVSFKIPNDFAGSEYLTIIAQNTGEAAYDVSVKAPTKGSYAAADSNLTLADIPAGGIVAIRIESAKYANNDGTVVVVPENVAVKVAIIY</sequence>
<proteinExistence type="predicted"/>
<reference evidence="1" key="1">
    <citation type="journal article" date="2021" name="Proc. Natl. Acad. Sci. U.S.A.">
        <title>A Catalog of Tens of Thousands of Viruses from Human Metagenomes Reveals Hidden Associations with Chronic Diseases.</title>
        <authorList>
            <person name="Tisza M.J."/>
            <person name="Buck C.B."/>
        </authorList>
    </citation>
    <scope>NUCLEOTIDE SEQUENCE</scope>
    <source>
        <strain evidence="1">CtSGm32</strain>
    </source>
</reference>